<name>A0A2T3A5T4_9PEZI</name>
<dbReference type="PANTHER" id="PTHR36853:SF1">
    <property type="entry name" value="DUF3844 DOMAIN-CONTAINING PROTEIN"/>
    <property type="match status" value="1"/>
</dbReference>
<proteinExistence type="predicted"/>
<evidence type="ECO:0000259" key="4">
    <source>
        <dbReference type="Pfam" id="PF12955"/>
    </source>
</evidence>
<organism evidence="5 6">
    <name type="scientific">Coniella lustricola</name>
    <dbReference type="NCBI Taxonomy" id="2025994"/>
    <lineage>
        <taxon>Eukaryota</taxon>
        <taxon>Fungi</taxon>
        <taxon>Dikarya</taxon>
        <taxon>Ascomycota</taxon>
        <taxon>Pezizomycotina</taxon>
        <taxon>Sordariomycetes</taxon>
        <taxon>Sordariomycetidae</taxon>
        <taxon>Diaporthales</taxon>
        <taxon>Schizoparmaceae</taxon>
        <taxon>Coniella</taxon>
    </lineage>
</organism>
<keyword evidence="2" id="KW-1133">Transmembrane helix</keyword>
<dbReference type="GO" id="GO:0005783">
    <property type="term" value="C:endoplasmic reticulum"/>
    <property type="evidence" value="ECO:0007669"/>
    <property type="project" value="TreeGrafter"/>
</dbReference>
<dbReference type="Proteomes" id="UP000241462">
    <property type="component" value="Unassembled WGS sequence"/>
</dbReference>
<dbReference type="InParanoid" id="A0A2T3A5T4"/>
<dbReference type="InterPro" id="IPR024382">
    <property type="entry name" value="Vps3844_C"/>
</dbReference>
<dbReference type="EMBL" id="KZ678460">
    <property type="protein sequence ID" value="PSR83401.1"/>
    <property type="molecule type" value="Genomic_DNA"/>
</dbReference>
<feature type="region of interest" description="Disordered" evidence="1">
    <location>
        <begin position="218"/>
        <end position="238"/>
    </location>
</feature>
<dbReference type="PANTHER" id="PTHR36853">
    <property type="entry name" value="EXPRESSED PROTEIN"/>
    <property type="match status" value="1"/>
</dbReference>
<keyword evidence="3" id="KW-0732">Signal</keyword>
<keyword evidence="2" id="KW-0812">Transmembrane</keyword>
<dbReference type="InterPro" id="IPR053065">
    <property type="entry name" value="Archenteron_Induction-Rel"/>
</dbReference>
<keyword evidence="2" id="KW-0472">Membrane</keyword>
<dbReference type="AlphaFoldDB" id="A0A2T3A5T4"/>
<feature type="transmembrane region" description="Helical" evidence="2">
    <location>
        <begin position="349"/>
        <end position="371"/>
    </location>
</feature>
<gene>
    <name evidence="5" type="ORF">BD289DRAFT_506612</name>
</gene>
<evidence type="ECO:0000313" key="6">
    <source>
        <dbReference type="Proteomes" id="UP000241462"/>
    </source>
</evidence>
<protein>
    <recommendedName>
        <fullName evidence="4">Vacuolar sorting protein Vps3844 C-terminal domain-containing protein</fullName>
    </recommendedName>
</protein>
<sequence length="390" mass="41261">MRLLTSWAVAGLAGLASAAASEPADVYILSKSAPSSSSPQIPRQVARDIVLSRVGAQAKFGDLPNSISTEDALSYVSQYGKVAKGLFGTQAVGSVPSQLVVLIEGVTKSNAKPLKEEFESQGSKPAFTIADPPSAKANKYFLDRELASVAGSCDVATAVDPFSSCWTGLSLVVKYDAAKNPEILDTLINSLTRLRAEVTSNALEAVFVLLPESSRSPEHGYWTTNPPSELRRRDETPISDTNSKSVIVAEAQGEDLSALPFVAQLDTTKLNSGCFTSYNSCVSATNNCTGHGTCLDRYAMGTSGGQSGDKQCFICYCGTTSKHPDQEDDFQHTHWGGTYCQKIDVSSQFWLLVGTTVILIGLVGGSIALLFNVGEEKLPGVIGAGVSRAK</sequence>
<evidence type="ECO:0000256" key="3">
    <source>
        <dbReference type="SAM" id="SignalP"/>
    </source>
</evidence>
<evidence type="ECO:0000313" key="5">
    <source>
        <dbReference type="EMBL" id="PSR83401.1"/>
    </source>
</evidence>
<keyword evidence="6" id="KW-1185">Reference proteome</keyword>
<feature type="chain" id="PRO_5015691947" description="Vacuolar sorting protein Vps3844 C-terminal domain-containing protein" evidence="3">
    <location>
        <begin position="19"/>
        <end position="390"/>
    </location>
</feature>
<evidence type="ECO:0000256" key="1">
    <source>
        <dbReference type="SAM" id="MobiDB-lite"/>
    </source>
</evidence>
<feature type="signal peptide" evidence="3">
    <location>
        <begin position="1"/>
        <end position="18"/>
    </location>
</feature>
<evidence type="ECO:0000256" key="2">
    <source>
        <dbReference type="SAM" id="Phobius"/>
    </source>
</evidence>
<dbReference type="OrthoDB" id="5583277at2759"/>
<accession>A0A2T3A5T4</accession>
<reference evidence="5 6" key="1">
    <citation type="journal article" date="2018" name="Mycol. Prog.">
        <title>Coniella lustricola, a new species from submerged detritus.</title>
        <authorList>
            <person name="Raudabaugh D.B."/>
            <person name="Iturriaga T."/>
            <person name="Carver A."/>
            <person name="Mondo S."/>
            <person name="Pangilinan J."/>
            <person name="Lipzen A."/>
            <person name="He G."/>
            <person name="Amirebrahimi M."/>
            <person name="Grigoriev I.V."/>
            <person name="Miller A.N."/>
        </authorList>
    </citation>
    <scope>NUCLEOTIDE SEQUENCE [LARGE SCALE GENOMIC DNA]</scope>
    <source>
        <strain evidence="5 6">B22-T-1</strain>
    </source>
</reference>
<dbReference type="Pfam" id="PF12955">
    <property type="entry name" value="Vps3844_C"/>
    <property type="match status" value="1"/>
</dbReference>
<dbReference type="STRING" id="2025994.A0A2T3A5T4"/>
<feature type="domain" description="Vacuolar sorting protein Vps3844 C-terminal" evidence="4">
    <location>
        <begin position="274"/>
        <end position="384"/>
    </location>
</feature>